<protein>
    <submittedName>
        <fullName evidence="1">Uncharacterized protein</fullName>
    </submittedName>
</protein>
<organism evidence="1 2">
    <name type="scientific">Pseudanabaena mucicola FACHB-723</name>
    <dbReference type="NCBI Taxonomy" id="2692860"/>
    <lineage>
        <taxon>Bacteria</taxon>
        <taxon>Bacillati</taxon>
        <taxon>Cyanobacteriota</taxon>
        <taxon>Cyanophyceae</taxon>
        <taxon>Pseudanabaenales</taxon>
        <taxon>Pseudanabaenaceae</taxon>
        <taxon>Pseudanabaena</taxon>
    </lineage>
</organism>
<evidence type="ECO:0000313" key="1">
    <source>
        <dbReference type="EMBL" id="MBD2189760.1"/>
    </source>
</evidence>
<evidence type="ECO:0000313" key="2">
    <source>
        <dbReference type="Proteomes" id="UP000642094"/>
    </source>
</evidence>
<reference evidence="1 2" key="1">
    <citation type="journal article" date="2020" name="ISME J.">
        <title>Comparative genomics reveals insights into cyanobacterial evolution and habitat adaptation.</title>
        <authorList>
            <person name="Chen M.Y."/>
            <person name="Teng W.K."/>
            <person name="Zhao L."/>
            <person name="Hu C.X."/>
            <person name="Zhou Y.K."/>
            <person name="Han B.P."/>
            <person name="Song L.R."/>
            <person name="Shu W.S."/>
        </authorList>
    </citation>
    <scope>NUCLEOTIDE SEQUENCE [LARGE SCALE GENOMIC DNA]</scope>
    <source>
        <strain evidence="1 2">FACHB-723</strain>
    </source>
</reference>
<keyword evidence="2" id="KW-1185">Reference proteome</keyword>
<dbReference type="EMBL" id="JACJQB010000051">
    <property type="protein sequence ID" value="MBD2189760.1"/>
    <property type="molecule type" value="Genomic_DNA"/>
</dbReference>
<proteinExistence type="predicted"/>
<sequence>MSSHFDFHYAKYKEAGQRMSQECEPKDFKRWHDIREASRSAIALDAGIIDTIPHDGCIRGAALYQFILLIRRYELGEIAA</sequence>
<gene>
    <name evidence="1" type="ORF">H6F41_16635</name>
</gene>
<name>A0ABR8A0Y3_9CYAN</name>
<accession>A0ABR8A0Y3</accession>
<dbReference type="RefSeq" id="WP_190404579.1">
    <property type="nucleotide sequence ID" value="NZ_JACJQB010000051.1"/>
</dbReference>
<comment type="caution">
    <text evidence="1">The sequence shown here is derived from an EMBL/GenBank/DDBJ whole genome shotgun (WGS) entry which is preliminary data.</text>
</comment>
<dbReference type="Proteomes" id="UP000642094">
    <property type="component" value="Unassembled WGS sequence"/>
</dbReference>